<dbReference type="GO" id="GO:0004222">
    <property type="term" value="F:metalloendopeptidase activity"/>
    <property type="evidence" value="ECO:0007669"/>
    <property type="project" value="InterPro"/>
</dbReference>
<dbReference type="InterPro" id="IPR050414">
    <property type="entry name" value="Fungal_M35_metalloproteases"/>
</dbReference>
<dbReference type="AlphaFoldDB" id="A0A409Y263"/>
<dbReference type="EMBL" id="NHYE01001287">
    <property type="protein sequence ID" value="PPQ97134.1"/>
    <property type="molecule type" value="Genomic_DNA"/>
</dbReference>
<name>A0A409Y263_9AGAR</name>
<evidence type="ECO:0000313" key="10">
    <source>
        <dbReference type="EMBL" id="PPQ97134.1"/>
    </source>
</evidence>
<keyword evidence="8" id="KW-0812">Transmembrane</keyword>
<dbReference type="PANTHER" id="PTHR37016">
    <property type="match status" value="1"/>
</dbReference>
<dbReference type="Gene3D" id="3.40.390.10">
    <property type="entry name" value="Collagenase (Catalytic Domain)"/>
    <property type="match status" value="1"/>
</dbReference>
<evidence type="ECO:0000256" key="3">
    <source>
        <dbReference type="ARBA" id="ARBA00022670"/>
    </source>
</evidence>
<comment type="cofactor">
    <cofactor evidence="1">
        <name>Zn(2+)</name>
        <dbReference type="ChEBI" id="CHEBI:29105"/>
    </cofactor>
</comment>
<evidence type="ECO:0000256" key="8">
    <source>
        <dbReference type="SAM" id="Phobius"/>
    </source>
</evidence>
<gene>
    <name evidence="10" type="ORF">CVT26_000619</name>
</gene>
<evidence type="ECO:0000256" key="6">
    <source>
        <dbReference type="ARBA" id="ARBA00022833"/>
    </source>
</evidence>
<feature type="transmembrane region" description="Helical" evidence="8">
    <location>
        <begin position="59"/>
        <end position="79"/>
    </location>
</feature>
<keyword evidence="11" id="KW-1185">Reference proteome</keyword>
<keyword evidence="8" id="KW-0472">Membrane</keyword>
<keyword evidence="3" id="KW-0645">Protease</keyword>
<comment type="similarity">
    <text evidence="2">Belongs to the peptidase M35 family.</text>
</comment>
<sequence>MRKRFRVLVKQYASSKAYASRDFGYATFKLGLALYELHKYRVLVHYEASSVDMKFSTLALIKLALIIAPLWNFCGAAVLSAQSDQLSMVAAHDNCSPEQNAIIDQAFAEFHPLARGMEKWYQASQAAPPLGDAVKTLKRWFGDISKASVHNQGQVRQIIQQLGAIARDNVRPTFYCLVAGGNCDATTRGYTLPGDPMVSLCPYFFATSNLNMMSLRESSDPQPQLSAGILAHEFTHSRRLMAQDRDGANGFQPREVFTPGGAREVYEKDPCLALTKDSNNAIRNADNYKWYTIESYRKYCCSTALDMNGDVPNAEKMAICTPSGIVPSASGWKGYCSIQ</sequence>
<keyword evidence="7" id="KW-0482">Metalloprotease</keyword>
<dbReference type="Pfam" id="PF14521">
    <property type="entry name" value="Aspzincin_M35"/>
    <property type="match status" value="1"/>
</dbReference>
<evidence type="ECO:0000256" key="4">
    <source>
        <dbReference type="ARBA" id="ARBA00022723"/>
    </source>
</evidence>
<comment type="caution">
    <text evidence="10">The sequence shown here is derived from an EMBL/GenBank/DDBJ whole genome shotgun (WGS) entry which is preliminary data.</text>
</comment>
<keyword evidence="4" id="KW-0479">Metal-binding</keyword>
<evidence type="ECO:0000256" key="5">
    <source>
        <dbReference type="ARBA" id="ARBA00022801"/>
    </source>
</evidence>
<evidence type="ECO:0000313" key="11">
    <source>
        <dbReference type="Proteomes" id="UP000284706"/>
    </source>
</evidence>
<keyword evidence="8" id="KW-1133">Transmembrane helix</keyword>
<keyword evidence="5" id="KW-0378">Hydrolase</keyword>
<evidence type="ECO:0000256" key="2">
    <source>
        <dbReference type="ARBA" id="ARBA00010279"/>
    </source>
</evidence>
<dbReference type="SUPFAM" id="SSF55486">
    <property type="entry name" value="Metalloproteases ('zincins'), catalytic domain"/>
    <property type="match status" value="1"/>
</dbReference>
<evidence type="ECO:0000259" key="9">
    <source>
        <dbReference type="Pfam" id="PF14521"/>
    </source>
</evidence>
<organism evidence="10 11">
    <name type="scientific">Gymnopilus dilepis</name>
    <dbReference type="NCBI Taxonomy" id="231916"/>
    <lineage>
        <taxon>Eukaryota</taxon>
        <taxon>Fungi</taxon>
        <taxon>Dikarya</taxon>
        <taxon>Basidiomycota</taxon>
        <taxon>Agaricomycotina</taxon>
        <taxon>Agaricomycetes</taxon>
        <taxon>Agaricomycetidae</taxon>
        <taxon>Agaricales</taxon>
        <taxon>Agaricineae</taxon>
        <taxon>Hymenogastraceae</taxon>
        <taxon>Gymnopilus</taxon>
    </lineage>
</organism>
<dbReference type="Proteomes" id="UP000284706">
    <property type="component" value="Unassembled WGS sequence"/>
</dbReference>
<feature type="domain" description="Lysine-specific metallo-endopeptidase" evidence="9">
    <location>
        <begin position="135"/>
        <end position="292"/>
    </location>
</feature>
<evidence type="ECO:0000256" key="1">
    <source>
        <dbReference type="ARBA" id="ARBA00001947"/>
    </source>
</evidence>
<accession>A0A409Y263</accession>
<proteinExistence type="inferred from homology"/>
<keyword evidence="6" id="KW-0862">Zinc</keyword>
<dbReference type="PANTHER" id="PTHR37016:SF3">
    <property type="entry name" value="NEUTRAL PROTEASE 2-RELATED"/>
    <property type="match status" value="1"/>
</dbReference>
<protein>
    <recommendedName>
        <fullName evidence="9">Lysine-specific metallo-endopeptidase domain-containing protein</fullName>
    </recommendedName>
</protein>
<evidence type="ECO:0000256" key="7">
    <source>
        <dbReference type="ARBA" id="ARBA00023049"/>
    </source>
</evidence>
<dbReference type="InParanoid" id="A0A409Y263"/>
<dbReference type="InterPro" id="IPR029463">
    <property type="entry name" value="Lys_MEP"/>
</dbReference>
<dbReference type="GO" id="GO:0046872">
    <property type="term" value="F:metal ion binding"/>
    <property type="evidence" value="ECO:0007669"/>
    <property type="project" value="UniProtKB-KW"/>
</dbReference>
<dbReference type="InterPro" id="IPR024079">
    <property type="entry name" value="MetalloPept_cat_dom_sf"/>
</dbReference>
<dbReference type="GO" id="GO:0006508">
    <property type="term" value="P:proteolysis"/>
    <property type="evidence" value="ECO:0007669"/>
    <property type="project" value="UniProtKB-KW"/>
</dbReference>
<reference evidence="10 11" key="1">
    <citation type="journal article" date="2018" name="Evol. Lett.">
        <title>Horizontal gene cluster transfer increased hallucinogenic mushroom diversity.</title>
        <authorList>
            <person name="Reynolds H.T."/>
            <person name="Vijayakumar V."/>
            <person name="Gluck-Thaler E."/>
            <person name="Korotkin H.B."/>
            <person name="Matheny P.B."/>
            <person name="Slot J.C."/>
        </authorList>
    </citation>
    <scope>NUCLEOTIDE SEQUENCE [LARGE SCALE GENOMIC DNA]</scope>
    <source>
        <strain evidence="10 11">SRW20</strain>
    </source>
</reference>